<evidence type="ECO:0000256" key="1">
    <source>
        <dbReference type="ARBA" id="ARBA00000189"/>
    </source>
</evidence>
<feature type="binding site" evidence="16">
    <location>
        <position position="269"/>
    </location>
    <ligand>
        <name>Ca(2+)</name>
        <dbReference type="ChEBI" id="CHEBI:29108"/>
        <label>2</label>
    </ligand>
</feature>
<comment type="catalytic activity">
    <reaction evidence="1 19">
        <text>2 a phenolic donor + H2O2 = 2 a phenolic radical donor + 2 H2O</text>
        <dbReference type="Rhea" id="RHEA:56136"/>
        <dbReference type="ChEBI" id="CHEBI:15377"/>
        <dbReference type="ChEBI" id="CHEBI:16240"/>
        <dbReference type="ChEBI" id="CHEBI:139520"/>
        <dbReference type="ChEBI" id="CHEBI:139521"/>
        <dbReference type="EC" id="1.11.1.7"/>
    </reaction>
</comment>
<dbReference type="FunFam" id="1.10.420.10:FF:000001">
    <property type="entry name" value="Peroxidase"/>
    <property type="match status" value="1"/>
</dbReference>
<dbReference type="Pfam" id="PF00141">
    <property type="entry name" value="peroxidase"/>
    <property type="match status" value="1"/>
</dbReference>
<evidence type="ECO:0000256" key="14">
    <source>
        <dbReference type="PIRSR" id="PIRSR600823-1"/>
    </source>
</evidence>
<keyword evidence="12" id="KW-0873">Pyrrolidone carboxylic acid</keyword>
<dbReference type="GO" id="GO:0140825">
    <property type="term" value="F:lactoperoxidase activity"/>
    <property type="evidence" value="ECO:0007669"/>
    <property type="project" value="UniProtKB-EC"/>
</dbReference>
<dbReference type="PROSITE" id="PS50873">
    <property type="entry name" value="PEROXIDASE_4"/>
    <property type="match status" value="1"/>
</dbReference>
<dbReference type="InterPro" id="IPR010255">
    <property type="entry name" value="Haem_peroxidase_sf"/>
</dbReference>
<dbReference type="GO" id="GO:0020037">
    <property type="term" value="F:heme binding"/>
    <property type="evidence" value="ECO:0007669"/>
    <property type="project" value="UniProtKB-UniRule"/>
</dbReference>
<dbReference type="GO" id="GO:0042744">
    <property type="term" value="P:hydrogen peroxide catabolic process"/>
    <property type="evidence" value="ECO:0007669"/>
    <property type="project" value="UniProtKB-KW"/>
</dbReference>
<evidence type="ECO:0000259" key="20">
    <source>
        <dbReference type="PROSITE" id="PS50873"/>
    </source>
</evidence>
<dbReference type="InterPro" id="IPR019793">
    <property type="entry name" value="Peroxidases_heam-ligand_BS"/>
</dbReference>
<feature type="binding site" evidence="16">
    <location>
        <position position="95"/>
    </location>
    <ligand>
        <name>Ca(2+)</name>
        <dbReference type="ChEBI" id="CHEBI:29108"/>
        <label>1</label>
    </ligand>
</feature>
<dbReference type="PROSITE" id="PS00436">
    <property type="entry name" value="PEROXIDASE_2"/>
    <property type="match status" value="1"/>
</dbReference>
<dbReference type="GO" id="GO:0046872">
    <property type="term" value="F:metal ion binding"/>
    <property type="evidence" value="ECO:0007669"/>
    <property type="project" value="UniProtKB-UniRule"/>
</dbReference>
<dbReference type="EMBL" id="CP144751">
    <property type="protein sequence ID" value="WVZ85628.1"/>
    <property type="molecule type" value="Genomic_DNA"/>
</dbReference>
<keyword evidence="7 16" id="KW-0106">Calcium</keyword>
<feature type="binding site" evidence="16">
    <location>
        <position position="86"/>
    </location>
    <ligand>
        <name>Ca(2+)</name>
        <dbReference type="ChEBI" id="CHEBI:29108"/>
        <label>1</label>
    </ligand>
</feature>
<feature type="binding site" evidence="16">
    <location>
        <position position="109"/>
    </location>
    <ligand>
        <name>Ca(2+)</name>
        <dbReference type="ChEBI" id="CHEBI:29108"/>
        <label>1</label>
    </ligand>
</feature>
<dbReference type="SUPFAM" id="SSF48113">
    <property type="entry name" value="Heme-dependent peroxidases"/>
    <property type="match status" value="1"/>
</dbReference>
<evidence type="ECO:0000256" key="9">
    <source>
        <dbReference type="ARBA" id="ARBA00023004"/>
    </source>
</evidence>
<evidence type="ECO:0000256" key="6">
    <source>
        <dbReference type="ARBA" id="ARBA00022723"/>
    </source>
</evidence>
<comment type="cofactor">
    <cofactor evidence="16 19">
        <name>Ca(2+)</name>
        <dbReference type="ChEBI" id="CHEBI:29108"/>
    </cofactor>
    <text evidence="16 19">Binds 2 calcium ions per subunit.</text>
</comment>
<keyword evidence="22" id="KW-1185">Reference proteome</keyword>
<evidence type="ECO:0000256" key="10">
    <source>
        <dbReference type="ARBA" id="ARBA00023157"/>
    </source>
</evidence>
<dbReference type="PANTHER" id="PTHR31388:SF11">
    <property type="entry name" value="PEROXIDASE"/>
    <property type="match status" value="1"/>
</dbReference>
<name>A0AAQ3U5S2_PASNO</name>
<accession>A0AAQ3U5S2</accession>
<keyword evidence="4 19" id="KW-0575">Peroxidase</keyword>
<dbReference type="GO" id="GO:0006979">
    <property type="term" value="P:response to oxidative stress"/>
    <property type="evidence" value="ECO:0007669"/>
    <property type="project" value="UniProtKB-UniRule"/>
</dbReference>
<evidence type="ECO:0000313" key="21">
    <source>
        <dbReference type="EMBL" id="WVZ85628.1"/>
    </source>
</evidence>
<evidence type="ECO:0000256" key="2">
    <source>
        <dbReference type="ARBA" id="ARBA00004613"/>
    </source>
</evidence>
<keyword evidence="11" id="KW-0325">Glycoprotein</keyword>
<evidence type="ECO:0000256" key="8">
    <source>
        <dbReference type="ARBA" id="ARBA00023002"/>
    </source>
</evidence>
<feature type="active site" description="Proton acceptor" evidence="14">
    <location>
        <position position="85"/>
    </location>
</feature>
<dbReference type="PRINTS" id="PR00458">
    <property type="entry name" value="PEROXIDASE"/>
</dbReference>
<comment type="similarity">
    <text evidence="3">Belongs to the peroxidase family. Ascorbate peroxidase subfamily.</text>
</comment>
<feature type="disulfide bond" evidence="18">
    <location>
        <begin position="54"/>
        <end position="136"/>
    </location>
</feature>
<dbReference type="PRINTS" id="PR00461">
    <property type="entry name" value="PLPEROXIDASE"/>
</dbReference>
<evidence type="ECO:0000313" key="22">
    <source>
        <dbReference type="Proteomes" id="UP001341281"/>
    </source>
</evidence>
<reference evidence="21 22" key="1">
    <citation type="submission" date="2024-02" db="EMBL/GenBank/DDBJ databases">
        <title>High-quality chromosome-scale genome assembly of Pensacola bahiagrass (Paspalum notatum Flugge var. saurae).</title>
        <authorList>
            <person name="Vega J.M."/>
            <person name="Podio M."/>
            <person name="Orjuela J."/>
            <person name="Siena L.A."/>
            <person name="Pessino S.C."/>
            <person name="Combes M.C."/>
            <person name="Mariac C."/>
            <person name="Albertini E."/>
            <person name="Pupilli F."/>
            <person name="Ortiz J.P.A."/>
            <person name="Leblanc O."/>
        </authorList>
    </citation>
    <scope>NUCLEOTIDE SEQUENCE [LARGE SCALE GENOMIC DNA]</scope>
    <source>
        <strain evidence="21">R1</strain>
        <tissue evidence="21">Leaf</tissue>
    </source>
</reference>
<comment type="function">
    <text evidence="19">Removal of H(2)O(2), oxidation of toxic reductants, biosynthesis and degradation of lignin, suberization, auxin catabolism, response to environmental stresses such as wounding, pathogen attack and oxidative stress.</text>
</comment>
<keyword evidence="19" id="KW-0964">Secreted</keyword>
<sequence>MASRRRQCSSSVVGVAVAVVAVLSSVLCTSGHPVPGGHGGFVAPLQPHFYDHACPQMQAIVGGIVAKAHAADPRMAASLLRMHFHDCFVQGCDASVLLDADGSGRFVTEKRSNPNKDSLRGFEVIDEIKAALEHACPRTVSCADIVAVAARDSVVLTGGPGWEVPLGRRDSLTASLSGSNNLIPAPNDSLPTIIGKFANQGLDIVDLVALSGGHTIGDSRCVSFRQRLYGQNNNGQVDRTLNPAYAAELRGRCPRSGGDQNLFALDPVTQFRFDNSYYHNILAMNGLLSSDEILLTQGRETMEFVHRFAANQGLFFEQFAKSMVKMGNISPLTGHAGEIRMNCRRVNHF</sequence>
<feature type="disulfide bond" evidence="18">
    <location>
        <begin position="87"/>
        <end position="92"/>
    </location>
</feature>
<feature type="binding site" evidence="16">
    <location>
        <position position="91"/>
    </location>
    <ligand>
        <name>Ca(2+)</name>
        <dbReference type="ChEBI" id="CHEBI:29108"/>
        <label>1</label>
    </ligand>
</feature>
<feature type="binding site" evidence="16">
    <location>
        <position position="274"/>
    </location>
    <ligand>
        <name>Ca(2+)</name>
        <dbReference type="ChEBI" id="CHEBI:29108"/>
        <label>2</label>
    </ligand>
</feature>
<evidence type="ECO:0000256" key="11">
    <source>
        <dbReference type="ARBA" id="ARBA00023180"/>
    </source>
</evidence>
<feature type="site" description="Transition state stabilizer" evidence="17">
    <location>
        <position position="81"/>
    </location>
</feature>
<keyword evidence="6 16" id="KW-0479">Metal-binding</keyword>
<comment type="similarity">
    <text evidence="19">Belongs to the peroxidase family. Classical plant (class III) peroxidase subfamily.</text>
</comment>
<dbReference type="InterPro" id="IPR033905">
    <property type="entry name" value="Secretory_peroxidase"/>
</dbReference>
<evidence type="ECO:0000256" key="15">
    <source>
        <dbReference type="PIRSR" id="PIRSR600823-2"/>
    </source>
</evidence>
<dbReference type="PROSITE" id="PS00435">
    <property type="entry name" value="PEROXIDASE_1"/>
    <property type="match status" value="1"/>
</dbReference>
<feature type="disulfide bond" evidence="18">
    <location>
        <begin position="221"/>
        <end position="253"/>
    </location>
</feature>
<feature type="binding site" evidence="16">
    <location>
        <position position="215"/>
    </location>
    <ligand>
        <name>Ca(2+)</name>
        <dbReference type="ChEBI" id="CHEBI:29108"/>
        <label>2</label>
    </ligand>
</feature>
<feature type="chain" id="PRO_5042661240" description="Peroxidase" evidence="19">
    <location>
        <begin position="32"/>
        <end position="349"/>
    </location>
</feature>
<keyword evidence="10 18" id="KW-1015">Disulfide bond</keyword>
<dbReference type="FunFam" id="1.10.520.10:FF:000001">
    <property type="entry name" value="Peroxidase"/>
    <property type="match status" value="1"/>
</dbReference>
<evidence type="ECO:0000256" key="18">
    <source>
        <dbReference type="PIRSR" id="PIRSR600823-5"/>
    </source>
</evidence>
<dbReference type="CDD" id="cd00693">
    <property type="entry name" value="secretory_peroxidase"/>
    <property type="match status" value="1"/>
</dbReference>
<keyword evidence="8 19" id="KW-0560">Oxidoreductase</keyword>
<dbReference type="Gene3D" id="1.10.520.10">
    <property type="match status" value="1"/>
</dbReference>
<feature type="binding site" evidence="16">
    <location>
        <position position="266"/>
    </location>
    <ligand>
        <name>Ca(2+)</name>
        <dbReference type="ChEBI" id="CHEBI:29108"/>
        <label>2</label>
    </ligand>
</feature>
<evidence type="ECO:0000256" key="12">
    <source>
        <dbReference type="ARBA" id="ARBA00023283"/>
    </source>
</evidence>
<dbReference type="Proteomes" id="UP001341281">
    <property type="component" value="Chromosome 07"/>
</dbReference>
<feature type="binding site" evidence="15">
    <location>
        <position position="184"/>
    </location>
    <ligand>
        <name>substrate</name>
    </ligand>
</feature>
<feature type="binding site" evidence="16">
    <location>
        <position position="89"/>
    </location>
    <ligand>
        <name>Ca(2+)</name>
        <dbReference type="ChEBI" id="CHEBI:29108"/>
        <label>1</label>
    </ligand>
</feature>
<feature type="binding site" description="axial binding residue" evidence="16">
    <location>
        <position position="214"/>
    </location>
    <ligand>
        <name>heme b</name>
        <dbReference type="ChEBI" id="CHEBI:60344"/>
    </ligand>
    <ligandPart>
        <name>Fe</name>
        <dbReference type="ChEBI" id="CHEBI:18248"/>
    </ligandPart>
</feature>
<protein>
    <recommendedName>
        <fullName evidence="19">Peroxidase</fullName>
        <ecNumber evidence="19">1.11.1.7</ecNumber>
    </recommendedName>
</protein>
<dbReference type="EC" id="1.11.1.7" evidence="19"/>
<dbReference type="InterPro" id="IPR000823">
    <property type="entry name" value="Peroxidase_pln"/>
</dbReference>
<keyword evidence="13 19" id="KW-0376">Hydrogen peroxide</keyword>
<keyword evidence="5 19" id="KW-0349">Heme</keyword>
<comment type="cofactor">
    <cofactor evidence="16 19">
        <name>heme b</name>
        <dbReference type="ChEBI" id="CHEBI:60344"/>
    </cofactor>
    <text evidence="16 19">Binds 1 heme b (iron(II)-protoporphyrin IX) group per subunit.</text>
</comment>
<evidence type="ECO:0000256" key="13">
    <source>
        <dbReference type="ARBA" id="ARBA00023324"/>
    </source>
</evidence>
<gene>
    <name evidence="21" type="ORF">U9M48_032530</name>
</gene>
<dbReference type="PANTHER" id="PTHR31388">
    <property type="entry name" value="PEROXIDASE 72-RELATED"/>
    <property type="match status" value="1"/>
</dbReference>
<comment type="subcellular location">
    <subcellularLocation>
        <location evidence="2 19">Secreted</location>
    </subcellularLocation>
</comment>
<evidence type="ECO:0000256" key="3">
    <source>
        <dbReference type="ARBA" id="ARBA00006873"/>
    </source>
</evidence>
<evidence type="ECO:0000256" key="19">
    <source>
        <dbReference type="RuleBase" id="RU362060"/>
    </source>
</evidence>
<evidence type="ECO:0000256" key="17">
    <source>
        <dbReference type="PIRSR" id="PIRSR600823-4"/>
    </source>
</evidence>
<dbReference type="GO" id="GO:0005576">
    <property type="term" value="C:extracellular region"/>
    <property type="evidence" value="ECO:0007669"/>
    <property type="project" value="UniProtKB-SubCell"/>
</dbReference>
<feature type="domain" description="Plant heme peroxidase family profile" evidence="20">
    <location>
        <begin position="44"/>
        <end position="347"/>
    </location>
</feature>
<feature type="disulfide bond" evidence="18">
    <location>
        <begin position="142"/>
        <end position="343"/>
    </location>
</feature>
<dbReference type="AlphaFoldDB" id="A0AAQ3U5S2"/>
<proteinExistence type="inferred from homology"/>
<keyword evidence="19" id="KW-0732">Signal</keyword>
<dbReference type="Gene3D" id="1.10.420.10">
    <property type="entry name" value="Peroxidase, domain 2"/>
    <property type="match status" value="1"/>
</dbReference>
<evidence type="ECO:0000256" key="5">
    <source>
        <dbReference type="ARBA" id="ARBA00022617"/>
    </source>
</evidence>
<keyword evidence="9 16" id="KW-0408">Iron</keyword>
<feature type="binding site" evidence="16">
    <location>
        <position position="93"/>
    </location>
    <ligand>
        <name>Ca(2+)</name>
        <dbReference type="ChEBI" id="CHEBI:29108"/>
        <label>1</label>
    </ligand>
</feature>
<feature type="signal peptide" evidence="19">
    <location>
        <begin position="1"/>
        <end position="31"/>
    </location>
</feature>
<dbReference type="InterPro" id="IPR002016">
    <property type="entry name" value="Haem_peroxidase"/>
</dbReference>
<dbReference type="InterPro" id="IPR019794">
    <property type="entry name" value="Peroxidases_AS"/>
</dbReference>
<organism evidence="21 22">
    <name type="scientific">Paspalum notatum var. saurae</name>
    <dbReference type="NCBI Taxonomy" id="547442"/>
    <lineage>
        <taxon>Eukaryota</taxon>
        <taxon>Viridiplantae</taxon>
        <taxon>Streptophyta</taxon>
        <taxon>Embryophyta</taxon>
        <taxon>Tracheophyta</taxon>
        <taxon>Spermatophyta</taxon>
        <taxon>Magnoliopsida</taxon>
        <taxon>Liliopsida</taxon>
        <taxon>Poales</taxon>
        <taxon>Poaceae</taxon>
        <taxon>PACMAD clade</taxon>
        <taxon>Panicoideae</taxon>
        <taxon>Andropogonodae</taxon>
        <taxon>Paspaleae</taxon>
        <taxon>Paspalinae</taxon>
        <taxon>Paspalum</taxon>
    </lineage>
</organism>
<evidence type="ECO:0000256" key="4">
    <source>
        <dbReference type="ARBA" id="ARBA00022559"/>
    </source>
</evidence>
<evidence type="ECO:0000256" key="16">
    <source>
        <dbReference type="PIRSR" id="PIRSR600823-3"/>
    </source>
</evidence>
<evidence type="ECO:0000256" key="7">
    <source>
        <dbReference type="ARBA" id="ARBA00022837"/>
    </source>
</evidence>